<protein>
    <recommendedName>
        <fullName evidence="11">Palmitoyltransferase</fullName>
        <ecNumber evidence="11">2.3.1.225</ecNumber>
    </recommendedName>
</protein>
<evidence type="ECO:0000313" key="14">
    <source>
        <dbReference type="Proteomes" id="UP001378960"/>
    </source>
</evidence>
<evidence type="ECO:0000256" key="11">
    <source>
        <dbReference type="RuleBase" id="RU079119"/>
    </source>
</evidence>
<dbReference type="GO" id="GO:0005794">
    <property type="term" value="C:Golgi apparatus"/>
    <property type="evidence" value="ECO:0007669"/>
    <property type="project" value="TreeGrafter"/>
</dbReference>
<dbReference type="PANTHER" id="PTHR22883:SF23">
    <property type="entry name" value="PALMITOYLTRANSFERASE ZDHHC6"/>
    <property type="match status" value="1"/>
</dbReference>
<keyword evidence="7" id="KW-0449">Lipoprotein</keyword>
<evidence type="ECO:0000259" key="12">
    <source>
        <dbReference type="Pfam" id="PF01529"/>
    </source>
</evidence>
<name>A0AAV5RAJ3_PICKL</name>
<reference evidence="13 14" key="1">
    <citation type="journal article" date="2023" name="Elife">
        <title>Identification of key yeast species and microbe-microbe interactions impacting larval growth of Drosophila in the wild.</title>
        <authorList>
            <person name="Mure A."/>
            <person name="Sugiura Y."/>
            <person name="Maeda R."/>
            <person name="Honda K."/>
            <person name="Sakurai N."/>
            <person name="Takahashi Y."/>
            <person name="Watada M."/>
            <person name="Katoh T."/>
            <person name="Gotoh A."/>
            <person name="Gotoh Y."/>
            <person name="Taniguchi I."/>
            <person name="Nakamura K."/>
            <person name="Hayashi T."/>
            <person name="Katayama T."/>
            <person name="Uemura T."/>
            <person name="Hattori Y."/>
        </authorList>
    </citation>
    <scope>NUCLEOTIDE SEQUENCE [LARGE SCALE GENOMIC DNA]</scope>
    <source>
        <strain evidence="13 14">PK-24</strain>
    </source>
</reference>
<evidence type="ECO:0000256" key="10">
    <source>
        <dbReference type="ARBA" id="ARBA00048048"/>
    </source>
</evidence>
<keyword evidence="8 11" id="KW-0012">Acyltransferase</keyword>
<accession>A0AAV5RAJ3</accession>
<organism evidence="13 14">
    <name type="scientific">Pichia kluyveri</name>
    <name type="common">Yeast</name>
    <dbReference type="NCBI Taxonomy" id="36015"/>
    <lineage>
        <taxon>Eukaryota</taxon>
        <taxon>Fungi</taxon>
        <taxon>Dikarya</taxon>
        <taxon>Ascomycota</taxon>
        <taxon>Saccharomycotina</taxon>
        <taxon>Pichiomycetes</taxon>
        <taxon>Pichiales</taxon>
        <taxon>Pichiaceae</taxon>
        <taxon>Pichia</taxon>
    </lineage>
</organism>
<keyword evidence="5 11" id="KW-0472">Membrane</keyword>
<dbReference type="Proteomes" id="UP001378960">
    <property type="component" value="Unassembled WGS sequence"/>
</dbReference>
<sequence length="312" mass="36496">MIAFITVANILWFITLLFWFLLLIRKPGHILVKVPPYSLSRFVYNGSKLNFEHKNETFSSLSMLDTQEDGGMIQPPPMFDCDRNGLPSWCSECCSLKLLRSHHSSVTNQCIPWFDHFCTFVGSTIGKQNYGYFIIYVMSIELLMIFTWITVVVYSGIKHSMHSALIVFVIITGALSISVAQLEINLISDLFYGETTIERLDRLSWKRSFKKDDKNNENFYDYSSYVNVQHPHEPNLRLIVPLTINDKPYDNGVFKNIRMWFYNINQLKTPIDVSNFQYDMYGDKFKRDIQKRIEENNYRIFGYESSIEPVSI</sequence>
<dbReference type="GO" id="GO:0006612">
    <property type="term" value="P:protein targeting to membrane"/>
    <property type="evidence" value="ECO:0007669"/>
    <property type="project" value="TreeGrafter"/>
</dbReference>
<keyword evidence="2 11" id="KW-0808">Transferase</keyword>
<comment type="subcellular location">
    <subcellularLocation>
        <location evidence="1">Membrane</location>
        <topology evidence="1">Multi-pass membrane protein</topology>
    </subcellularLocation>
</comment>
<dbReference type="EC" id="2.3.1.225" evidence="11"/>
<proteinExistence type="inferred from homology"/>
<feature type="transmembrane region" description="Helical" evidence="11">
    <location>
        <begin position="163"/>
        <end position="182"/>
    </location>
</feature>
<keyword evidence="6" id="KW-0564">Palmitate</keyword>
<feature type="transmembrane region" description="Helical" evidence="11">
    <location>
        <begin position="133"/>
        <end position="157"/>
    </location>
</feature>
<comment type="similarity">
    <text evidence="9">Belongs to the DHHC palmitoyltransferase family. PFA5 subfamily.</text>
</comment>
<evidence type="ECO:0000256" key="2">
    <source>
        <dbReference type="ARBA" id="ARBA00022679"/>
    </source>
</evidence>
<keyword evidence="3 11" id="KW-0812">Transmembrane</keyword>
<evidence type="ECO:0000256" key="5">
    <source>
        <dbReference type="ARBA" id="ARBA00023136"/>
    </source>
</evidence>
<dbReference type="EMBL" id="BTGB01000009">
    <property type="protein sequence ID" value="GMM48380.1"/>
    <property type="molecule type" value="Genomic_DNA"/>
</dbReference>
<evidence type="ECO:0000256" key="8">
    <source>
        <dbReference type="ARBA" id="ARBA00023315"/>
    </source>
</evidence>
<dbReference type="InterPro" id="IPR001594">
    <property type="entry name" value="Palmitoyltrfase_DHHC"/>
</dbReference>
<evidence type="ECO:0000256" key="6">
    <source>
        <dbReference type="ARBA" id="ARBA00023139"/>
    </source>
</evidence>
<dbReference type="AlphaFoldDB" id="A0AAV5RAJ3"/>
<gene>
    <name evidence="13" type="ORF">DAPK24_049780</name>
</gene>
<dbReference type="InterPro" id="IPR039859">
    <property type="entry name" value="PFA4/ZDH16/20/ERF2-like"/>
</dbReference>
<comment type="catalytic activity">
    <reaction evidence="10 11">
        <text>L-cysteinyl-[protein] + hexadecanoyl-CoA = S-hexadecanoyl-L-cysteinyl-[protein] + CoA</text>
        <dbReference type="Rhea" id="RHEA:36683"/>
        <dbReference type="Rhea" id="RHEA-COMP:10131"/>
        <dbReference type="Rhea" id="RHEA-COMP:11032"/>
        <dbReference type="ChEBI" id="CHEBI:29950"/>
        <dbReference type="ChEBI" id="CHEBI:57287"/>
        <dbReference type="ChEBI" id="CHEBI:57379"/>
        <dbReference type="ChEBI" id="CHEBI:74151"/>
        <dbReference type="EC" id="2.3.1.225"/>
    </reaction>
</comment>
<dbReference type="GO" id="GO:0019706">
    <property type="term" value="F:protein-cysteine S-palmitoyltransferase activity"/>
    <property type="evidence" value="ECO:0007669"/>
    <property type="project" value="UniProtKB-EC"/>
</dbReference>
<evidence type="ECO:0000313" key="13">
    <source>
        <dbReference type="EMBL" id="GMM48380.1"/>
    </source>
</evidence>
<comment type="domain">
    <text evidence="11">The DHHC domain is required for palmitoyltransferase activity.</text>
</comment>
<dbReference type="GO" id="GO:0016020">
    <property type="term" value="C:membrane"/>
    <property type="evidence" value="ECO:0007669"/>
    <property type="project" value="UniProtKB-SubCell"/>
</dbReference>
<dbReference type="Pfam" id="PF01529">
    <property type="entry name" value="DHHC"/>
    <property type="match status" value="1"/>
</dbReference>
<keyword evidence="14" id="KW-1185">Reference proteome</keyword>
<evidence type="ECO:0000256" key="7">
    <source>
        <dbReference type="ARBA" id="ARBA00023288"/>
    </source>
</evidence>
<evidence type="ECO:0000256" key="1">
    <source>
        <dbReference type="ARBA" id="ARBA00004141"/>
    </source>
</evidence>
<feature type="domain" description="Palmitoyltransferase DHHC" evidence="12">
    <location>
        <begin position="87"/>
        <end position="200"/>
    </location>
</feature>
<dbReference type="GO" id="GO:0005783">
    <property type="term" value="C:endoplasmic reticulum"/>
    <property type="evidence" value="ECO:0007669"/>
    <property type="project" value="TreeGrafter"/>
</dbReference>
<keyword evidence="4 11" id="KW-1133">Transmembrane helix</keyword>
<evidence type="ECO:0000256" key="9">
    <source>
        <dbReference type="ARBA" id="ARBA00038298"/>
    </source>
</evidence>
<evidence type="ECO:0000256" key="3">
    <source>
        <dbReference type="ARBA" id="ARBA00022692"/>
    </source>
</evidence>
<dbReference type="PROSITE" id="PS50216">
    <property type="entry name" value="DHHC"/>
    <property type="match status" value="1"/>
</dbReference>
<comment type="caution">
    <text evidence="13">The sequence shown here is derived from an EMBL/GenBank/DDBJ whole genome shotgun (WGS) entry which is preliminary data.</text>
</comment>
<feature type="transmembrane region" description="Helical" evidence="11">
    <location>
        <begin position="6"/>
        <end position="24"/>
    </location>
</feature>
<evidence type="ECO:0000256" key="4">
    <source>
        <dbReference type="ARBA" id="ARBA00022989"/>
    </source>
</evidence>
<dbReference type="PANTHER" id="PTHR22883">
    <property type="entry name" value="ZINC FINGER DHHC DOMAIN CONTAINING PROTEIN"/>
    <property type="match status" value="1"/>
</dbReference>